<keyword evidence="4" id="KW-0410">Iron transport</keyword>
<feature type="domain" description="TonB-dependent receptor-like beta-barrel" evidence="13">
    <location>
        <begin position="255"/>
        <end position="655"/>
    </location>
</feature>
<evidence type="ECO:0000256" key="12">
    <source>
        <dbReference type="RuleBase" id="RU003357"/>
    </source>
</evidence>
<evidence type="ECO:0000256" key="4">
    <source>
        <dbReference type="ARBA" id="ARBA00022496"/>
    </source>
</evidence>
<dbReference type="PROSITE" id="PS52016">
    <property type="entry name" value="TONB_DEPENDENT_REC_3"/>
    <property type="match status" value="1"/>
</dbReference>
<proteinExistence type="inferred from homology"/>
<dbReference type="PANTHER" id="PTHR32552:SF81">
    <property type="entry name" value="TONB-DEPENDENT OUTER MEMBRANE RECEPTOR"/>
    <property type="match status" value="1"/>
</dbReference>
<dbReference type="GO" id="GO:0006826">
    <property type="term" value="P:iron ion transport"/>
    <property type="evidence" value="ECO:0007669"/>
    <property type="project" value="UniProtKB-KW"/>
</dbReference>
<evidence type="ECO:0000313" key="16">
    <source>
        <dbReference type="Proteomes" id="UP000562027"/>
    </source>
</evidence>
<evidence type="ECO:0000256" key="3">
    <source>
        <dbReference type="ARBA" id="ARBA00022452"/>
    </source>
</evidence>
<evidence type="ECO:0000259" key="13">
    <source>
        <dbReference type="Pfam" id="PF00593"/>
    </source>
</evidence>
<keyword evidence="2 11" id="KW-0813">Transport</keyword>
<keyword evidence="8 12" id="KW-0798">TonB box</keyword>
<keyword evidence="3 11" id="KW-1134">Transmembrane beta strand</keyword>
<evidence type="ECO:0000256" key="1">
    <source>
        <dbReference type="ARBA" id="ARBA00004571"/>
    </source>
</evidence>
<evidence type="ECO:0000313" key="15">
    <source>
        <dbReference type="EMBL" id="MBB4846152.1"/>
    </source>
</evidence>
<reference evidence="15 16" key="1">
    <citation type="submission" date="2020-08" db="EMBL/GenBank/DDBJ databases">
        <title>Functional genomics of gut bacteria from endangered species of beetles.</title>
        <authorList>
            <person name="Carlos-Shanley C."/>
        </authorList>
    </citation>
    <scope>NUCLEOTIDE SEQUENCE [LARGE SCALE GENOMIC DNA]</scope>
    <source>
        <strain evidence="15 16">S00239</strain>
    </source>
</reference>
<evidence type="ECO:0000259" key="14">
    <source>
        <dbReference type="Pfam" id="PF07715"/>
    </source>
</evidence>
<keyword evidence="9 11" id="KW-0472">Membrane</keyword>
<comment type="similarity">
    <text evidence="11 12">Belongs to the TonB-dependent receptor family.</text>
</comment>
<dbReference type="Pfam" id="PF07715">
    <property type="entry name" value="Plug"/>
    <property type="match status" value="1"/>
</dbReference>
<evidence type="ECO:0000256" key="10">
    <source>
        <dbReference type="ARBA" id="ARBA00023237"/>
    </source>
</evidence>
<dbReference type="RefSeq" id="WP_184304723.1">
    <property type="nucleotide sequence ID" value="NZ_JACHLP010000015.1"/>
</dbReference>
<evidence type="ECO:0000256" key="2">
    <source>
        <dbReference type="ARBA" id="ARBA00022448"/>
    </source>
</evidence>
<feature type="domain" description="TonB-dependent receptor plug" evidence="14">
    <location>
        <begin position="38"/>
        <end position="142"/>
    </location>
</feature>
<dbReference type="Proteomes" id="UP000562027">
    <property type="component" value="Unassembled WGS sequence"/>
</dbReference>
<dbReference type="EMBL" id="JACHLP010000015">
    <property type="protein sequence ID" value="MBB4846152.1"/>
    <property type="molecule type" value="Genomic_DNA"/>
</dbReference>
<evidence type="ECO:0000256" key="8">
    <source>
        <dbReference type="ARBA" id="ARBA00023077"/>
    </source>
</evidence>
<accession>A0A840LHQ4</accession>
<dbReference type="InterPro" id="IPR000531">
    <property type="entry name" value="Beta-barrel_TonB"/>
</dbReference>
<evidence type="ECO:0000256" key="5">
    <source>
        <dbReference type="ARBA" id="ARBA00022692"/>
    </source>
</evidence>
<evidence type="ECO:0000256" key="9">
    <source>
        <dbReference type="ARBA" id="ARBA00023136"/>
    </source>
</evidence>
<organism evidence="15 16">
    <name type="scientific">Roseateles oligotrophus</name>
    <dbReference type="NCBI Taxonomy" id="1769250"/>
    <lineage>
        <taxon>Bacteria</taxon>
        <taxon>Pseudomonadati</taxon>
        <taxon>Pseudomonadota</taxon>
        <taxon>Betaproteobacteria</taxon>
        <taxon>Burkholderiales</taxon>
        <taxon>Sphaerotilaceae</taxon>
        <taxon>Roseateles</taxon>
    </lineage>
</organism>
<keyword evidence="16" id="KW-1185">Reference proteome</keyword>
<name>A0A840LHQ4_9BURK</name>
<dbReference type="Gene3D" id="2.40.170.20">
    <property type="entry name" value="TonB-dependent receptor, beta-barrel domain"/>
    <property type="match status" value="1"/>
</dbReference>
<keyword evidence="15" id="KW-0675">Receptor</keyword>
<dbReference type="InterPro" id="IPR012910">
    <property type="entry name" value="Plug_dom"/>
</dbReference>
<dbReference type="GO" id="GO:0009279">
    <property type="term" value="C:cell outer membrane"/>
    <property type="evidence" value="ECO:0007669"/>
    <property type="project" value="UniProtKB-SubCell"/>
</dbReference>
<protein>
    <submittedName>
        <fullName evidence="15">Outer membrane receptor protein involved in Fe transport</fullName>
    </submittedName>
</protein>
<keyword evidence="5 11" id="KW-0812">Transmembrane</keyword>
<keyword evidence="7" id="KW-0406">Ion transport</keyword>
<evidence type="ECO:0000256" key="7">
    <source>
        <dbReference type="ARBA" id="ARBA00023065"/>
    </source>
</evidence>
<dbReference type="Pfam" id="PF00593">
    <property type="entry name" value="TonB_dep_Rec_b-barrel"/>
    <property type="match status" value="1"/>
</dbReference>
<keyword evidence="6" id="KW-0408">Iron</keyword>
<dbReference type="InterPro" id="IPR036942">
    <property type="entry name" value="Beta-barrel_TonB_sf"/>
</dbReference>
<evidence type="ECO:0000256" key="11">
    <source>
        <dbReference type="PROSITE-ProRule" id="PRU01360"/>
    </source>
</evidence>
<sequence length="698" mass="75615">MALLASASGGPALAAPAEAAQTLPRVTTTVNRLQQRSADVSQQVTMLDAEQLAERQVRSVDDLVSQVPGASVVRLFEGVHDYNYRGLNTPLFEGSSPLTVLVDGVPLSNRYAIMLDPDDIERVEVLRGPGSTLYGHNSIGGVLNVQTRAFAAKPALRLGGGLGSHGERRLQLALQSGAQGPLRMKLHAQTLRYAGEIASAEGVNEDRKEQHYLNLGLQWQLDALTRLRLDAFAGQEDSGYGRIERVTLAGLNKAEVARQTGFDVRSDALARQQRAALRLDRQLPLGRLSAHASLRHAPMRALFECDYGAGAMSVYCTQNADQDGEDLGLQWAQEEGAQRWLLGLSWSRQRESNHDVGYYMGKPGASLPLGKAEGRREGRDQALFGQWLLRQGDWDWSLGLRGQRAEREVDIVNTVLADPASGSLAQLAYAGRQTFTAWLPRSGVNLRLGPTQNVYASYNQGYLPGGFNHFQMSNVLADASFGPQRNHVLEAGYKLQTGELALNATAYWMKIADIQSMVMLPGARFLAGNLSGAHSKGLELDGQWTPGPEGWQLDGRLAYTQARYDAGALYQGRDVGGLRIERTPDFSASLGLGYGLAAPTWAGGGRLSARLEANALGKRAVDPSNTAILSASHWFNARLALENRRWGLELGLRNLTDATVVAGAINLSNMPGIAPGTYGRQLMAGRELSLRLNFALEG</sequence>
<comment type="subcellular location">
    <subcellularLocation>
        <location evidence="1 11">Cell outer membrane</location>
        <topology evidence="1 11">Multi-pass membrane protein</topology>
    </subcellularLocation>
</comment>
<dbReference type="PANTHER" id="PTHR32552">
    <property type="entry name" value="FERRICHROME IRON RECEPTOR-RELATED"/>
    <property type="match status" value="1"/>
</dbReference>
<dbReference type="InterPro" id="IPR039426">
    <property type="entry name" value="TonB-dep_rcpt-like"/>
</dbReference>
<dbReference type="AlphaFoldDB" id="A0A840LHQ4"/>
<dbReference type="SUPFAM" id="SSF56935">
    <property type="entry name" value="Porins"/>
    <property type="match status" value="1"/>
</dbReference>
<keyword evidence="10 11" id="KW-0998">Cell outer membrane</keyword>
<evidence type="ECO:0000256" key="6">
    <source>
        <dbReference type="ARBA" id="ARBA00023004"/>
    </source>
</evidence>
<comment type="caution">
    <text evidence="15">The sequence shown here is derived from an EMBL/GenBank/DDBJ whole genome shotgun (WGS) entry which is preliminary data.</text>
</comment>
<gene>
    <name evidence="15" type="ORF">HNP55_004706</name>
</gene>